<evidence type="ECO:0000313" key="6">
    <source>
        <dbReference type="EMBL" id="GCE44126.1"/>
    </source>
</evidence>
<dbReference type="InterPro" id="IPR055803">
    <property type="entry name" value="DUF7379"/>
</dbReference>
<dbReference type="Pfam" id="PF24096">
    <property type="entry name" value="DUF7379"/>
    <property type="match status" value="1"/>
</dbReference>
<reference evidence="6 7" key="1">
    <citation type="submission" date="2018-11" db="EMBL/GenBank/DDBJ databases">
        <title>Microbial catabolism of amino acid.</title>
        <authorList>
            <person name="Hibi M."/>
            <person name="Ogawa J."/>
        </authorList>
    </citation>
    <scope>NUCLEOTIDE SEQUENCE [LARGE SCALE GENOMIC DNA]</scope>
    <source>
        <strain evidence="6 7">C31-06</strain>
    </source>
</reference>
<proteinExistence type="predicted"/>
<dbReference type="InterPro" id="IPR055787">
    <property type="entry name" value="DUF7363"/>
</dbReference>
<evidence type="ECO:0000256" key="1">
    <source>
        <dbReference type="SAM" id="MobiDB-lite"/>
    </source>
</evidence>
<feature type="region of interest" description="Disordered" evidence="1">
    <location>
        <begin position="667"/>
        <end position="688"/>
    </location>
</feature>
<dbReference type="Pfam" id="PF19973">
    <property type="entry name" value="TCAD7"/>
    <property type="match status" value="1"/>
</dbReference>
<protein>
    <submittedName>
        <fullName evidence="6">Uncharacterized protein</fullName>
    </submittedName>
</protein>
<feature type="compositionally biased region" description="Basic residues" evidence="1">
    <location>
        <begin position="1067"/>
        <end position="1083"/>
    </location>
</feature>
<dbReference type="Pfam" id="PF24063">
    <property type="entry name" value="DUF7363"/>
    <property type="match status" value="1"/>
</dbReference>
<evidence type="ECO:0000259" key="4">
    <source>
        <dbReference type="Pfam" id="PF24063"/>
    </source>
</evidence>
<sequence>MIGRVRAYVFKFAARIVAGKAIAFLERDTRRGLVAIESANLTGWRPVDGLSDVALPTGRPARLLLLIHGTFSSTVGSFGALAATPEGRHFLESALSSYDAVLGFDHPTLSLDPLENAGDLLRRLSTADVATPPTVDVLCYSRGGLVARSLIEHLLPSSTWRANPGRVVFVGATNGGTALAEPQNWHDLVDLYTNLAAACARAVGLISGAAPVAEIVRGLIDSVGAFVKYLVSYAVTADGVPGLAAMEPDGSFVRRINETQPGQPAAGTPWFVVSSDFEARLLGDGHEPPELPGRLVAKLADGLVDRLMGTSNDLVVDTASMSAIDLGGGNFVQDSLPFGTNSRVYHLKYFIQPEVCGALLDWLVLREGTGLVDVGTTVSSDLPRSVRTNVLVLGSDEPISTVRAVLARSDPEWLVLERPWDAGTLHYAFDPGTVTDRIRGRRGAQSIVAALELREDDASTSVDLDEVLSRHRRNDDPQGGHATGTVVLDGGTPVGIIHDPAPPLSLDAIAQPRTRLLVPAADAPHPPRRRGTTTAPPTPVETVRGGEPQVTAHVAAHMPDRVRVGQVSTVTCRLSREQLVVATEGATDEGQAPVDPDRTITVQLVPKTNAETDGIDRVDIALPPTGDTADLYFDYVPTNACSCEVWIVVRQGPVPLLTLRLKAHVDPADDGGGAPAGPGRQTSAEASVSAEPIAGLENLQWFNIFETERRGEVVYRYEIRAEDLELLAVGESPALGDRSAYISNLYHDIEERWISSAEDITAFQRALQDYGSDLFSRLFPEAIQRALWSYRAELDRLVVLSDEPFIPWELVHLKDPDERIRPNEPHFLGQQGLVRWLYGAARPYPSTTLHAREGKVRSLCPQYLDPDLQLPETVDEEKYLATRFGAEAVEPTDKAVRQLLREGTFDLLHFAGHGVAEGMSIDQAKVLLADREAGRQYARSYLSATTVAQNANLLADKGDGGPLVVFNACQVGRIGYQLASLGGFAQAFLQGGAAAFVSSLWSVGDAPARTFVETFYDQLLDGHPIATAVTAAREKARAAGDATWLAYVVYAHPAARLDRPAPPPTRSPRRRRPAKAAGRRSPT</sequence>
<feature type="domain" description="CHAT" evidence="2">
    <location>
        <begin position="769"/>
        <end position="1038"/>
    </location>
</feature>
<dbReference type="InterPro" id="IPR045543">
    <property type="entry name" value="TCAD7"/>
</dbReference>
<comment type="caution">
    <text evidence="6">The sequence shown here is derived from an EMBL/GenBank/DDBJ whole genome shotgun (WGS) entry which is preliminary data.</text>
</comment>
<feature type="region of interest" description="Disordered" evidence="1">
    <location>
        <begin position="1057"/>
        <end position="1083"/>
    </location>
</feature>
<name>A0A402CKF6_RHOWR</name>
<evidence type="ECO:0000259" key="3">
    <source>
        <dbReference type="Pfam" id="PF19973"/>
    </source>
</evidence>
<organism evidence="6 7">
    <name type="scientific">Rhodococcus wratislaviensis</name>
    <name type="common">Tsukamurella wratislaviensis</name>
    <dbReference type="NCBI Taxonomy" id="44752"/>
    <lineage>
        <taxon>Bacteria</taxon>
        <taxon>Bacillati</taxon>
        <taxon>Actinomycetota</taxon>
        <taxon>Actinomycetes</taxon>
        <taxon>Mycobacteriales</taxon>
        <taxon>Nocardiaceae</taxon>
        <taxon>Rhodococcus</taxon>
    </lineage>
</organism>
<feature type="domain" description="DUF7363" evidence="4">
    <location>
        <begin position="556"/>
        <end position="661"/>
    </location>
</feature>
<dbReference type="SUPFAM" id="SSF53474">
    <property type="entry name" value="alpha/beta-Hydrolases"/>
    <property type="match status" value="1"/>
</dbReference>
<dbReference type="AlphaFoldDB" id="A0A402CKF6"/>
<evidence type="ECO:0000313" key="7">
    <source>
        <dbReference type="Proteomes" id="UP000287519"/>
    </source>
</evidence>
<feature type="domain" description="DUF7379" evidence="5">
    <location>
        <begin position="64"/>
        <end position="257"/>
    </location>
</feature>
<accession>A0A402CKF6</accession>
<feature type="domain" description="Ternary complex associated" evidence="3">
    <location>
        <begin position="387"/>
        <end position="496"/>
    </location>
</feature>
<keyword evidence="7" id="KW-1185">Reference proteome</keyword>
<evidence type="ECO:0000259" key="5">
    <source>
        <dbReference type="Pfam" id="PF24096"/>
    </source>
</evidence>
<dbReference type="Pfam" id="PF12770">
    <property type="entry name" value="CHAT"/>
    <property type="match status" value="1"/>
</dbReference>
<dbReference type="Proteomes" id="UP000287519">
    <property type="component" value="Unassembled WGS sequence"/>
</dbReference>
<evidence type="ECO:0000259" key="2">
    <source>
        <dbReference type="Pfam" id="PF12770"/>
    </source>
</evidence>
<dbReference type="EMBL" id="BHYM01000087">
    <property type="protein sequence ID" value="GCE44126.1"/>
    <property type="molecule type" value="Genomic_DNA"/>
</dbReference>
<gene>
    <name evidence="6" type="ORF">Rhow_008424</name>
</gene>
<dbReference type="Gene3D" id="3.40.50.1820">
    <property type="entry name" value="alpha/beta hydrolase"/>
    <property type="match status" value="1"/>
</dbReference>
<dbReference type="Gene3D" id="3.40.50.1460">
    <property type="match status" value="1"/>
</dbReference>
<dbReference type="InterPro" id="IPR024983">
    <property type="entry name" value="CHAT_dom"/>
</dbReference>
<dbReference type="InterPro" id="IPR029058">
    <property type="entry name" value="AB_hydrolase_fold"/>
</dbReference>
<dbReference type="RefSeq" id="WP_192582114.1">
    <property type="nucleotide sequence ID" value="NZ_BHYM01000087.1"/>
</dbReference>
<feature type="region of interest" description="Disordered" evidence="1">
    <location>
        <begin position="520"/>
        <end position="545"/>
    </location>
</feature>